<evidence type="ECO:0000256" key="1">
    <source>
        <dbReference type="SAM" id="MobiDB-lite"/>
    </source>
</evidence>
<dbReference type="PANTHER" id="PTHR34271:SF1">
    <property type="entry name" value="NUCLEOLAR HISTONE METHYLTRANSFERASE-RELATED PROTEIN"/>
    <property type="match status" value="1"/>
</dbReference>
<keyword evidence="4" id="KW-1185">Reference proteome</keyword>
<feature type="region of interest" description="Disordered" evidence="1">
    <location>
        <begin position="200"/>
        <end position="259"/>
    </location>
</feature>
<evidence type="ECO:0000313" key="3">
    <source>
        <dbReference type="EMBL" id="EOA27637.1"/>
    </source>
</evidence>
<evidence type="ECO:0000313" key="4">
    <source>
        <dbReference type="Proteomes" id="UP000029121"/>
    </source>
</evidence>
<dbReference type="Gene3D" id="1.10.8.850">
    <property type="entry name" value="Histone-lysine N methyltransferase , C-terminal domain-like"/>
    <property type="match status" value="1"/>
</dbReference>
<name>R0FXB1_9BRAS</name>
<dbReference type="InterPro" id="IPR043017">
    <property type="entry name" value="WIYLD_dom_sf"/>
</dbReference>
<organism evidence="3 4">
    <name type="scientific">Capsella rubella</name>
    <dbReference type="NCBI Taxonomy" id="81985"/>
    <lineage>
        <taxon>Eukaryota</taxon>
        <taxon>Viridiplantae</taxon>
        <taxon>Streptophyta</taxon>
        <taxon>Embryophyta</taxon>
        <taxon>Tracheophyta</taxon>
        <taxon>Spermatophyta</taxon>
        <taxon>Magnoliopsida</taxon>
        <taxon>eudicotyledons</taxon>
        <taxon>Gunneridae</taxon>
        <taxon>Pentapetalae</taxon>
        <taxon>rosids</taxon>
        <taxon>malvids</taxon>
        <taxon>Brassicales</taxon>
        <taxon>Brassicaceae</taxon>
        <taxon>Camelineae</taxon>
        <taxon>Capsella</taxon>
    </lineage>
</organism>
<dbReference type="AlphaFoldDB" id="R0FXB1"/>
<feature type="region of interest" description="Disordered" evidence="1">
    <location>
        <begin position="82"/>
        <end position="152"/>
    </location>
</feature>
<dbReference type="Proteomes" id="UP000029121">
    <property type="component" value="Unassembled WGS sequence"/>
</dbReference>
<dbReference type="STRING" id="81985.R0FXB1"/>
<feature type="domain" description="WIYLD" evidence="2">
    <location>
        <begin position="8"/>
        <end position="69"/>
    </location>
</feature>
<evidence type="ECO:0000259" key="2">
    <source>
        <dbReference type="Pfam" id="PF10440"/>
    </source>
</evidence>
<sequence>MAPRGRRKKAGLMREDAARDRMRDLGFHERVINESIKEVLEVYGEDHWFLIEDESYGPLLSICFEKQEEINQQLAEVPANQMPENQNEEMAEDQNQEIAEEEQPEQLAEVQANQLPENQNEEMAEDKNQEIAGEEQPNQLVEEQEEEKEQDMHVVEYGKDQADELSITREAVMDPSPAAFQLGEASADYAPNSVRGFENLHCGWLSEEEETDPEEEETDPEEEETDPEEMETDPKEKDTDPKEDSDGDDYEIIQLTPEPLCEELEELLRQVRGQKRRKKETRWDK</sequence>
<dbReference type="PANTHER" id="PTHR34271">
    <property type="entry name" value="NUCLEOLAR HISTONE METHYLTRANSFERASE-RELATED PROTEIN"/>
    <property type="match status" value="1"/>
</dbReference>
<feature type="compositionally biased region" description="Basic and acidic residues" evidence="1">
    <location>
        <begin position="232"/>
        <end position="244"/>
    </location>
</feature>
<gene>
    <name evidence="3" type="ORF">CARUB_v10023785mg</name>
</gene>
<dbReference type="KEGG" id="crb:17889496"/>
<dbReference type="Pfam" id="PF10440">
    <property type="entry name" value="WIYLD"/>
    <property type="match status" value="1"/>
</dbReference>
<accession>R0FXB1</accession>
<protein>
    <recommendedName>
        <fullName evidence="2">WIYLD domain-containing protein</fullName>
    </recommendedName>
</protein>
<dbReference type="OrthoDB" id="1898570at2759"/>
<proteinExistence type="predicted"/>
<feature type="compositionally biased region" description="Acidic residues" evidence="1">
    <location>
        <begin position="206"/>
        <end position="231"/>
    </location>
</feature>
<dbReference type="EMBL" id="KB870808">
    <property type="protein sequence ID" value="EOA27637.1"/>
    <property type="molecule type" value="Genomic_DNA"/>
</dbReference>
<reference evidence="4" key="1">
    <citation type="journal article" date="2013" name="Nat. Genet.">
        <title>The Capsella rubella genome and the genomic consequences of rapid mating system evolution.</title>
        <authorList>
            <person name="Slotte T."/>
            <person name="Hazzouri K.M."/>
            <person name="Agren J.A."/>
            <person name="Koenig D."/>
            <person name="Maumus F."/>
            <person name="Guo Y.L."/>
            <person name="Steige K."/>
            <person name="Platts A.E."/>
            <person name="Escobar J.S."/>
            <person name="Newman L.K."/>
            <person name="Wang W."/>
            <person name="Mandakova T."/>
            <person name="Vello E."/>
            <person name="Smith L.M."/>
            <person name="Henz S.R."/>
            <person name="Steffen J."/>
            <person name="Takuno S."/>
            <person name="Brandvain Y."/>
            <person name="Coop G."/>
            <person name="Andolfatto P."/>
            <person name="Hu T.T."/>
            <person name="Blanchette M."/>
            <person name="Clark R.M."/>
            <person name="Quesneville H."/>
            <person name="Nordborg M."/>
            <person name="Gaut B.S."/>
            <person name="Lysak M.A."/>
            <person name="Jenkins J."/>
            <person name="Grimwood J."/>
            <person name="Chapman J."/>
            <person name="Prochnik S."/>
            <person name="Shu S."/>
            <person name="Rokhsar D."/>
            <person name="Schmutz J."/>
            <person name="Weigel D."/>
            <person name="Wright S.I."/>
        </authorList>
    </citation>
    <scope>NUCLEOTIDE SEQUENCE [LARGE SCALE GENOMIC DNA]</scope>
    <source>
        <strain evidence="4">cv. Monte Gargano</strain>
    </source>
</reference>
<feature type="compositionally biased region" description="Acidic residues" evidence="1">
    <location>
        <begin position="86"/>
        <end position="104"/>
    </location>
</feature>
<dbReference type="InterPro" id="IPR018848">
    <property type="entry name" value="WIYLD_domain"/>
</dbReference>